<sequence length="314" mass="34629">MDGMRHAMDIWGARPDRKNKRASAYLERIFPVFDQVDLIRDQDVKVAFFSIEKGQCPTSYIEELLFMRTDGHTRLAAWLPRNLRSDSTSRALLKLITVIKAALVYKGAFGDSKAIFGRNFGEVMAEVCRALPRVYFPSSPLTTSLSLPSTRAAPTASGSTDRRLINPAKDTKPPTSSFNSSDKAEEVWPSVLSPGGSTAVARLSPARSSSLIDAGIMPSTPAVQLAPKFVASLEAAERAKHAAQNKLSLMHEHLQRLDDRIETASMGQVEEDLANAVEVQKEGAVTFGIRIGRFLKRFSDYIPDGEPAEKRQRH</sequence>
<accession>A0A9P6KPB5</accession>
<evidence type="ECO:0000313" key="3">
    <source>
        <dbReference type="Proteomes" id="UP000756921"/>
    </source>
</evidence>
<dbReference type="Proteomes" id="UP000756921">
    <property type="component" value="Unassembled WGS sequence"/>
</dbReference>
<dbReference type="EMBL" id="WJXW01000008">
    <property type="protein sequence ID" value="KAF9733601.1"/>
    <property type="molecule type" value="Genomic_DNA"/>
</dbReference>
<comment type="caution">
    <text evidence="2">The sequence shown here is derived from an EMBL/GenBank/DDBJ whole genome shotgun (WGS) entry which is preliminary data.</text>
</comment>
<dbReference type="AlphaFoldDB" id="A0A9P6KPB5"/>
<proteinExistence type="predicted"/>
<organism evidence="2 3">
    <name type="scientific">Paraphaeosphaeria minitans</name>
    <dbReference type="NCBI Taxonomy" id="565426"/>
    <lineage>
        <taxon>Eukaryota</taxon>
        <taxon>Fungi</taxon>
        <taxon>Dikarya</taxon>
        <taxon>Ascomycota</taxon>
        <taxon>Pezizomycotina</taxon>
        <taxon>Dothideomycetes</taxon>
        <taxon>Pleosporomycetidae</taxon>
        <taxon>Pleosporales</taxon>
        <taxon>Massarineae</taxon>
        <taxon>Didymosphaeriaceae</taxon>
        <taxon>Paraphaeosphaeria</taxon>
    </lineage>
</organism>
<gene>
    <name evidence="2" type="ORF">PMIN01_07944</name>
</gene>
<keyword evidence="3" id="KW-1185">Reference proteome</keyword>
<reference evidence="2" key="1">
    <citation type="journal article" date="2020" name="Mol. Plant Microbe Interact.">
        <title>Genome Sequence of the Biocontrol Agent Coniothyrium minitans strain Conio (IMI 134523).</title>
        <authorList>
            <person name="Patel D."/>
            <person name="Shittu T.A."/>
            <person name="Baroncelli R."/>
            <person name="Muthumeenakshi S."/>
            <person name="Osborne T.H."/>
            <person name="Janganan T.K."/>
            <person name="Sreenivasaprasad S."/>
        </authorList>
    </citation>
    <scope>NUCLEOTIDE SEQUENCE</scope>
    <source>
        <strain evidence="2">Conio</strain>
    </source>
</reference>
<name>A0A9P6KPB5_9PLEO</name>
<feature type="region of interest" description="Disordered" evidence="1">
    <location>
        <begin position="146"/>
        <end position="184"/>
    </location>
</feature>
<dbReference type="OrthoDB" id="10629589at2759"/>
<feature type="compositionally biased region" description="Basic and acidic residues" evidence="1">
    <location>
        <begin position="160"/>
        <end position="172"/>
    </location>
</feature>
<protein>
    <submittedName>
        <fullName evidence="2">Uncharacterized protein</fullName>
    </submittedName>
</protein>
<evidence type="ECO:0000313" key="2">
    <source>
        <dbReference type="EMBL" id="KAF9733601.1"/>
    </source>
</evidence>
<evidence type="ECO:0000256" key="1">
    <source>
        <dbReference type="SAM" id="MobiDB-lite"/>
    </source>
</evidence>